<feature type="non-terminal residue" evidence="2">
    <location>
        <position position="1"/>
    </location>
</feature>
<name>A0A0D7AUX5_9AGAR</name>
<dbReference type="AlphaFoldDB" id="A0A0D7AUX5"/>
<evidence type="ECO:0000313" key="2">
    <source>
        <dbReference type="EMBL" id="KIY62017.1"/>
    </source>
</evidence>
<evidence type="ECO:0000256" key="1">
    <source>
        <dbReference type="SAM" id="MobiDB-lite"/>
    </source>
</evidence>
<accession>A0A0D7AUX5</accession>
<feature type="region of interest" description="Disordered" evidence="1">
    <location>
        <begin position="55"/>
        <end position="78"/>
    </location>
</feature>
<dbReference type="Gene3D" id="3.60.130.30">
    <property type="match status" value="1"/>
</dbReference>
<dbReference type="OrthoDB" id="3025143at2759"/>
<gene>
    <name evidence="2" type="ORF">CYLTODRAFT_362105</name>
</gene>
<sequence length="276" mass="31053">IVDRAHHFFAFLLGAPRDQASWKPVATGLGEVIEREKAGVRFSQKHLHHKRGHGFAAPAAGVSHCNGTKRPANRRQTKSVGRMMHNVCLSEPFRRLNGFVNSALRIHNRAMFDENERVLSALAERYPDIQRNFDGKSVFAAMTVNLGPVSVTEPHRDPSNKPDNWCDITAAGNFDHKLGGKLVLVEPKLIIEIPAGVTVFIPSALITHYNLPIAPGETRYSITQYSAGGLFRWVNNGFKTQEARLRYMAPQAKAAFDRERRARWHEGVHKYFRKLA</sequence>
<protein>
    <recommendedName>
        <fullName evidence="4">Fe2OG dioxygenase domain-containing protein</fullName>
    </recommendedName>
</protein>
<proteinExistence type="predicted"/>
<reference evidence="2 3" key="1">
    <citation type="journal article" date="2015" name="Fungal Genet. Biol.">
        <title>Evolution of novel wood decay mechanisms in Agaricales revealed by the genome sequences of Fistulina hepatica and Cylindrobasidium torrendii.</title>
        <authorList>
            <person name="Floudas D."/>
            <person name="Held B.W."/>
            <person name="Riley R."/>
            <person name="Nagy L.G."/>
            <person name="Koehler G."/>
            <person name="Ransdell A.S."/>
            <person name="Younus H."/>
            <person name="Chow J."/>
            <person name="Chiniquy J."/>
            <person name="Lipzen A."/>
            <person name="Tritt A."/>
            <person name="Sun H."/>
            <person name="Haridas S."/>
            <person name="LaButti K."/>
            <person name="Ohm R.A."/>
            <person name="Kues U."/>
            <person name="Blanchette R.A."/>
            <person name="Grigoriev I.V."/>
            <person name="Minto R.E."/>
            <person name="Hibbett D.S."/>
        </authorList>
    </citation>
    <scope>NUCLEOTIDE SEQUENCE [LARGE SCALE GENOMIC DNA]</scope>
    <source>
        <strain evidence="2 3">FP15055 ss-10</strain>
    </source>
</reference>
<dbReference type="STRING" id="1314674.A0A0D7AUX5"/>
<evidence type="ECO:0008006" key="4">
    <source>
        <dbReference type="Google" id="ProtNLM"/>
    </source>
</evidence>
<organism evidence="2 3">
    <name type="scientific">Cylindrobasidium torrendii FP15055 ss-10</name>
    <dbReference type="NCBI Taxonomy" id="1314674"/>
    <lineage>
        <taxon>Eukaryota</taxon>
        <taxon>Fungi</taxon>
        <taxon>Dikarya</taxon>
        <taxon>Basidiomycota</taxon>
        <taxon>Agaricomycotina</taxon>
        <taxon>Agaricomycetes</taxon>
        <taxon>Agaricomycetidae</taxon>
        <taxon>Agaricales</taxon>
        <taxon>Marasmiineae</taxon>
        <taxon>Physalacriaceae</taxon>
        <taxon>Cylindrobasidium</taxon>
    </lineage>
</organism>
<dbReference type="EMBL" id="KN880835">
    <property type="protein sequence ID" value="KIY62017.1"/>
    <property type="molecule type" value="Genomic_DNA"/>
</dbReference>
<dbReference type="Proteomes" id="UP000054007">
    <property type="component" value="Unassembled WGS sequence"/>
</dbReference>
<evidence type="ECO:0000313" key="3">
    <source>
        <dbReference type="Proteomes" id="UP000054007"/>
    </source>
</evidence>
<keyword evidence="3" id="KW-1185">Reference proteome</keyword>